<keyword evidence="3" id="KW-1185">Reference proteome</keyword>
<dbReference type="EMBL" id="JBHPBY010000672">
    <property type="protein sequence ID" value="MFC1853991.1"/>
    <property type="molecule type" value="Genomic_DNA"/>
</dbReference>
<sequence>MSKLKSILVISGIFSILIIITLFILHHLGIDLFLFKRSPKLTRTILDQSLELGTQFLVNNQKPGGNFNYEYDFVARKLDQGDSQVRQAGALWGLSLIYQDNPSATLLPAVLKGFEFFRTHSVAPEDGRRWIAYPNNHSGRTGTAALVALSYIDFLRSEHTLESDVQRQMKAELDQLLSFLVSLRIDNGQFHASYNLHSGKGFGSPSPYFDGETLLALVKAAKYLGKGELEPLIIQSARTMHQVNIVAALQQDPDSKISKGFYQWGSMSYFEIATSGWENTTFFGDVVIELADWMIDVHHTLWRTRNTAYAYEGIIHAFELARTRNDAAHTAKFAAVIDRGLSKLISWQVGGPLQNRYLRQRHITDKLAVGGVMNHRKEPLLRIDVTQHQMHAIILARKYVYLKTPSLSLKIVDKPHHSEQSEVTKCSILFLGDTSFGENYQERRGSRNILTAKGYEYPLQNYSSFL</sequence>
<organism evidence="2 3">
    <name type="scientific">candidate division CSSED10-310 bacterium</name>
    <dbReference type="NCBI Taxonomy" id="2855610"/>
    <lineage>
        <taxon>Bacteria</taxon>
        <taxon>Bacteria division CSSED10-310</taxon>
    </lineage>
</organism>
<keyword evidence="1" id="KW-0812">Transmembrane</keyword>
<proteinExistence type="predicted"/>
<keyword evidence="1" id="KW-0472">Membrane</keyword>
<gene>
    <name evidence="2" type="ORF">ACFL27_27720</name>
</gene>
<name>A0ABV6Z6C4_UNCC1</name>
<evidence type="ECO:0000313" key="2">
    <source>
        <dbReference type="EMBL" id="MFC1853991.1"/>
    </source>
</evidence>
<evidence type="ECO:0000256" key="1">
    <source>
        <dbReference type="SAM" id="Phobius"/>
    </source>
</evidence>
<evidence type="ECO:0008006" key="4">
    <source>
        <dbReference type="Google" id="ProtNLM"/>
    </source>
</evidence>
<feature type="non-terminal residue" evidence="2">
    <location>
        <position position="466"/>
    </location>
</feature>
<protein>
    <recommendedName>
        <fullName evidence="4">Squalene cyclase C-terminal domain-containing protein</fullName>
    </recommendedName>
</protein>
<feature type="transmembrane region" description="Helical" evidence="1">
    <location>
        <begin position="7"/>
        <end position="28"/>
    </location>
</feature>
<keyword evidence="1" id="KW-1133">Transmembrane helix</keyword>
<dbReference type="Proteomes" id="UP001594351">
    <property type="component" value="Unassembled WGS sequence"/>
</dbReference>
<accession>A0ABV6Z6C4</accession>
<evidence type="ECO:0000313" key="3">
    <source>
        <dbReference type="Proteomes" id="UP001594351"/>
    </source>
</evidence>
<reference evidence="2 3" key="1">
    <citation type="submission" date="2024-09" db="EMBL/GenBank/DDBJ databases">
        <title>Laminarin stimulates single cell rates of sulfate reduction while oxygen inhibits transcriptomic activity in coastal marine sediment.</title>
        <authorList>
            <person name="Lindsay M."/>
            <person name="Orcutt B."/>
            <person name="Emerson D."/>
            <person name="Stepanauskas R."/>
            <person name="D'Angelo T."/>
        </authorList>
    </citation>
    <scope>NUCLEOTIDE SEQUENCE [LARGE SCALE GENOMIC DNA]</scope>
    <source>
        <strain evidence="2">SAG AM-311-K15</strain>
    </source>
</reference>
<comment type="caution">
    <text evidence="2">The sequence shown here is derived from an EMBL/GenBank/DDBJ whole genome shotgun (WGS) entry which is preliminary data.</text>
</comment>